<dbReference type="Proteomes" id="UP000619293">
    <property type="component" value="Unassembled WGS sequence"/>
</dbReference>
<sequence length="87" mass="8480">MSIRTSVGAAGAGLPAEALDPVGSVVGPPAPGTQPASASTIAAGTAGRHHFLIALIAFSLSLSSSRAGAGCRDQYGVWSMAGNMAAR</sequence>
<organism evidence="1 2">
    <name type="scientific">Catellatospora chokoriensis</name>
    <dbReference type="NCBI Taxonomy" id="310353"/>
    <lineage>
        <taxon>Bacteria</taxon>
        <taxon>Bacillati</taxon>
        <taxon>Actinomycetota</taxon>
        <taxon>Actinomycetes</taxon>
        <taxon>Micromonosporales</taxon>
        <taxon>Micromonosporaceae</taxon>
        <taxon>Catellatospora</taxon>
    </lineage>
</organism>
<protein>
    <submittedName>
        <fullName evidence="1">Uncharacterized protein</fullName>
    </submittedName>
</protein>
<proteinExistence type="predicted"/>
<dbReference type="AlphaFoldDB" id="A0A8J3JPT1"/>
<gene>
    <name evidence="1" type="ORF">Cch02nite_22910</name>
</gene>
<comment type="caution">
    <text evidence="1">The sequence shown here is derived from an EMBL/GenBank/DDBJ whole genome shotgun (WGS) entry which is preliminary data.</text>
</comment>
<evidence type="ECO:0000313" key="1">
    <source>
        <dbReference type="EMBL" id="GIF88847.1"/>
    </source>
</evidence>
<reference evidence="1 2" key="1">
    <citation type="submission" date="2021-01" db="EMBL/GenBank/DDBJ databases">
        <title>Whole genome shotgun sequence of Catellatospora chokoriensis NBRC 107358.</title>
        <authorList>
            <person name="Komaki H."/>
            <person name="Tamura T."/>
        </authorList>
    </citation>
    <scope>NUCLEOTIDE SEQUENCE [LARGE SCALE GENOMIC DNA]</scope>
    <source>
        <strain evidence="1 2">NBRC 107358</strain>
    </source>
</reference>
<dbReference type="EMBL" id="BONG01000011">
    <property type="protein sequence ID" value="GIF88847.1"/>
    <property type="molecule type" value="Genomic_DNA"/>
</dbReference>
<keyword evidence="2" id="KW-1185">Reference proteome</keyword>
<accession>A0A8J3JPT1</accession>
<name>A0A8J3JPT1_9ACTN</name>
<evidence type="ECO:0000313" key="2">
    <source>
        <dbReference type="Proteomes" id="UP000619293"/>
    </source>
</evidence>